<evidence type="ECO:0000313" key="11">
    <source>
        <dbReference type="EMBL" id="KAH7325054.1"/>
    </source>
</evidence>
<evidence type="ECO:0000256" key="9">
    <source>
        <dbReference type="RuleBase" id="RU003514"/>
    </source>
</evidence>
<comment type="caution">
    <text evidence="11">The sequence shown here is derived from an EMBL/GenBank/DDBJ whole genome shotgun (WGS) entry which is preliminary data.</text>
</comment>
<keyword evidence="2 9" id="KW-0240">DNA-directed RNA polymerase</keyword>
<keyword evidence="8" id="KW-0804">Transcription</keyword>
<protein>
    <recommendedName>
        <fullName evidence="9">DNA primase</fullName>
        <ecNumber evidence="9">2.7.7.-</ecNumber>
    </recommendedName>
</protein>
<reference evidence="11" key="1">
    <citation type="journal article" date="2021" name="Nat. Commun.">
        <title>Genetic determinants of endophytism in the Arabidopsis root mycobiome.</title>
        <authorList>
            <person name="Mesny F."/>
            <person name="Miyauchi S."/>
            <person name="Thiergart T."/>
            <person name="Pickel B."/>
            <person name="Atanasova L."/>
            <person name="Karlsson M."/>
            <person name="Huettel B."/>
            <person name="Barry K.W."/>
            <person name="Haridas S."/>
            <person name="Chen C."/>
            <person name="Bauer D."/>
            <person name="Andreopoulos W."/>
            <person name="Pangilinan J."/>
            <person name="LaButti K."/>
            <person name="Riley R."/>
            <person name="Lipzen A."/>
            <person name="Clum A."/>
            <person name="Drula E."/>
            <person name="Henrissat B."/>
            <person name="Kohler A."/>
            <person name="Grigoriev I.V."/>
            <person name="Martin F.M."/>
            <person name="Hacquard S."/>
        </authorList>
    </citation>
    <scope>NUCLEOTIDE SEQUENCE</scope>
    <source>
        <strain evidence="11">MPI-CAGE-CH-0235</strain>
    </source>
</reference>
<evidence type="ECO:0000256" key="2">
    <source>
        <dbReference type="ARBA" id="ARBA00022478"/>
    </source>
</evidence>
<keyword evidence="3 9" id="KW-0639">Primosome</keyword>
<evidence type="ECO:0000256" key="5">
    <source>
        <dbReference type="ARBA" id="ARBA00022695"/>
    </source>
</evidence>
<evidence type="ECO:0000256" key="3">
    <source>
        <dbReference type="ARBA" id="ARBA00022515"/>
    </source>
</evidence>
<dbReference type="PANTHER" id="PTHR10536">
    <property type="entry name" value="DNA PRIMASE SMALL SUBUNIT"/>
    <property type="match status" value="1"/>
</dbReference>
<keyword evidence="6 9" id="KW-0235">DNA replication</keyword>
<dbReference type="CDD" id="cd04860">
    <property type="entry name" value="AE_Prim_S"/>
    <property type="match status" value="1"/>
</dbReference>
<dbReference type="OrthoDB" id="19606at2759"/>
<feature type="compositionally biased region" description="Pro residues" evidence="10">
    <location>
        <begin position="77"/>
        <end position="86"/>
    </location>
</feature>
<proteinExistence type="inferred from homology"/>
<dbReference type="InterPro" id="IPR002755">
    <property type="entry name" value="DNA_primase_S"/>
</dbReference>
<feature type="region of interest" description="Disordered" evidence="10">
    <location>
        <begin position="1"/>
        <end position="96"/>
    </location>
</feature>
<dbReference type="AlphaFoldDB" id="A0A8K0WUT9"/>
<keyword evidence="7" id="KW-0479">Metal-binding</keyword>
<sequence length="515" mass="58552">MPHSITGDAPSSSNPVKDEVMEDDAGNPSTTQDTAAEDVDMEEAEDAKKPAAQATKTEVKLEELFDDFDSDDDIPPSSAPPAPSSPPAAQAFGLDYSSMSPSDPEVMRSFYHRLFPWRYHFQWLNHGVIPTNDFKHREFSFRLQNDALTRFEAYATGDLFRKDVLRLLPTRFDIGPVYSANPRDRKMLKNSPTFHPVAKELCFDIDLTDYDDIRTCCDKANICNKCWQFITMSIKVMDVALREDFGFKHIIWVYSGRRGAHAWVCDKKVRTMDDQKRRAIAGYVEVLRGGAQSGKKVDLRRPLHPHISRSLEILKSHFQEDVLEGQDPWATDEQAEKLLALLPDRTLNDSLRRKWNAAPGRASTSKWADIDALAKTGASKSLDTRTLLEAKQDIVLEYTYPRLDINVTKKLNHLLKSPFVVHPGTGRVCVPIDPKHVEDFDPFSVPTVQSLLAEIDAWKAPEDEVKDENAKPIADWEKTSLKPYIDQFKGFVAGLLKDERDPRVKREREEESMEF</sequence>
<name>A0A8K0WUT9_9HYPO</name>
<organism evidence="11 12">
    <name type="scientific">Stachybotrys elegans</name>
    <dbReference type="NCBI Taxonomy" id="80388"/>
    <lineage>
        <taxon>Eukaryota</taxon>
        <taxon>Fungi</taxon>
        <taxon>Dikarya</taxon>
        <taxon>Ascomycota</taxon>
        <taxon>Pezizomycotina</taxon>
        <taxon>Sordariomycetes</taxon>
        <taxon>Hypocreomycetidae</taxon>
        <taxon>Hypocreales</taxon>
        <taxon>Stachybotryaceae</taxon>
        <taxon>Stachybotrys</taxon>
    </lineage>
</organism>
<comment type="similarity">
    <text evidence="1 9">Belongs to the eukaryotic-type primase small subunit family.</text>
</comment>
<dbReference type="GO" id="GO:0003899">
    <property type="term" value="F:DNA-directed RNA polymerase activity"/>
    <property type="evidence" value="ECO:0007669"/>
    <property type="project" value="InterPro"/>
</dbReference>
<keyword evidence="12" id="KW-1185">Reference proteome</keyword>
<dbReference type="EMBL" id="JAGPNK010000003">
    <property type="protein sequence ID" value="KAH7325054.1"/>
    <property type="molecule type" value="Genomic_DNA"/>
</dbReference>
<dbReference type="InterPro" id="IPR014052">
    <property type="entry name" value="DNA_primase_ssu_euk/arc"/>
</dbReference>
<dbReference type="Proteomes" id="UP000813444">
    <property type="component" value="Unassembled WGS sequence"/>
</dbReference>
<evidence type="ECO:0000256" key="6">
    <source>
        <dbReference type="ARBA" id="ARBA00022705"/>
    </source>
</evidence>
<dbReference type="NCBIfam" id="TIGR00335">
    <property type="entry name" value="primase_sml"/>
    <property type="match status" value="1"/>
</dbReference>
<evidence type="ECO:0000256" key="10">
    <source>
        <dbReference type="SAM" id="MobiDB-lite"/>
    </source>
</evidence>
<feature type="compositionally biased region" description="Acidic residues" evidence="10">
    <location>
        <begin position="64"/>
        <end position="74"/>
    </location>
</feature>
<keyword evidence="4 9" id="KW-0808">Transferase</keyword>
<evidence type="ECO:0000256" key="4">
    <source>
        <dbReference type="ARBA" id="ARBA00022679"/>
    </source>
</evidence>
<feature type="compositionally biased region" description="Acidic residues" evidence="10">
    <location>
        <begin position="35"/>
        <end position="45"/>
    </location>
</feature>
<evidence type="ECO:0000256" key="7">
    <source>
        <dbReference type="ARBA" id="ARBA00022723"/>
    </source>
</evidence>
<evidence type="ECO:0000256" key="1">
    <source>
        <dbReference type="ARBA" id="ARBA00009762"/>
    </source>
</evidence>
<dbReference type="GO" id="GO:0006269">
    <property type="term" value="P:DNA replication, synthesis of primer"/>
    <property type="evidence" value="ECO:0007669"/>
    <property type="project" value="UniProtKB-KW"/>
</dbReference>
<accession>A0A8K0WUT9</accession>
<evidence type="ECO:0000256" key="8">
    <source>
        <dbReference type="ARBA" id="ARBA00023163"/>
    </source>
</evidence>
<dbReference type="SUPFAM" id="SSF56747">
    <property type="entry name" value="Prim-pol domain"/>
    <property type="match status" value="1"/>
</dbReference>
<keyword evidence="5" id="KW-0548">Nucleotidyltransferase</keyword>
<dbReference type="EC" id="2.7.7.-" evidence="9"/>
<dbReference type="Pfam" id="PF01896">
    <property type="entry name" value="DNA_primase_S"/>
    <property type="match status" value="1"/>
</dbReference>
<evidence type="ECO:0000313" key="12">
    <source>
        <dbReference type="Proteomes" id="UP000813444"/>
    </source>
</evidence>
<dbReference type="GO" id="GO:0005658">
    <property type="term" value="C:alpha DNA polymerase:primase complex"/>
    <property type="evidence" value="ECO:0007669"/>
    <property type="project" value="UniProtKB-ARBA"/>
</dbReference>
<dbReference type="FunFam" id="3.90.920.10:FF:000002">
    <property type="entry name" value="DNA primase"/>
    <property type="match status" value="1"/>
</dbReference>
<dbReference type="GO" id="GO:0046872">
    <property type="term" value="F:metal ion binding"/>
    <property type="evidence" value="ECO:0007669"/>
    <property type="project" value="UniProtKB-KW"/>
</dbReference>
<gene>
    <name evidence="11" type="ORF">B0I35DRAFT_348089</name>
</gene>
<dbReference type="Gene3D" id="3.90.920.10">
    <property type="entry name" value="DNA primase, PRIM domain"/>
    <property type="match status" value="1"/>
</dbReference>